<dbReference type="AlphaFoldDB" id="A0A1Q2C882"/>
<dbReference type="NCBIfam" id="TIGR01563">
    <property type="entry name" value="gp16_SPP1"/>
    <property type="match status" value="1"/>
</dbReference>
<proteinExistence type="predicted"/>
<protein>
    <submittedName>
        <fullName evidence="1">Phage head-tail adapter protein</fullName>
    </submittedName>
</protein>
<dbReference type="Pfam" id="PF05521">
    <property type="entry name" value="Phage_HCP"/>
    <property type="match status" value="1"/>
</dbReference>
<dbReference type="InterPro" id="IPR008767">
    <property type="entry name" value="Phage_SPP1_head-tail_adaptor"/>
</dbReference>
<name>A0A1Q2C882_ANAHA</name>
<dbReference type="EMBL" id="CP012098">
    <property type="protein sequence ID" value="AQP39885.1"/>
    <property type="molecule type" value="Genomic_DNA"/>
</dbReference>
<accession>A0A1Q2C882</accession>
<dbReference type="InterPro" id="IPR038666">
    <property type="entry name" value="SSP1_head-tail_sf"/>
</dbReference>
<organism evidence="1 2">
    <name type="scientific">Anaerostipes hadrus</name>
    <dbReference type="NCBI Taxonomy" id="649756"/>
    <lineage>
        <taxon>Bacteria</taxon>
        <taxon>Bacillati</taxon>
        <taxon>Bacillota</taxon>
        <taxon>Clostridia</taxon>
        <taxon>Lachnospirales</taxon>
        <taxon>Lachnospiraceae</taxon>
        <taxon>Anaerostipes</taxon>
    </lineage>
</organism>
<evidence type="ECO:0000313" key="1">
    <source>
        <dbReference type="EMBL" id="AQP39885.1"/>
    </source>
</evidence>
<dbReference type="Gene3D" id="2.40.10.270">
    <property type="entry name" value="Bacteriophage SPP1 head-tail adaptor protein"/>
    <property type="match status" value="1"/>
</dbReference>
<sequence length="121" mass="14436">MKMINIGDMNKKIEIYGFGWDKDELGQKIRKEKLIARVWAKVRLIRSSESIKLLKNEATEEMQFTIRYRKGIDKNMKIRYKDQMYGIDSVENENEADRFLILHAEAVEDENKSENNICRYI</sequence>
<reference evidence="1 2" key="1">
    <citation type="journal article" date="2016" name="Sci. Rep.">
        <title>Accelerated dysbiosis of gut microbiota during aggravation of DSS-induced colitis by a butyrate-producing bacterium.</title>
        <authorList>
            <person name="Zhang Q."/>
            <person name="Wu Y."/>
            <person name="Wang J."/>
            <person name="Wu G."/>
            <person name="Long W."/>
            <person name="Xue Z."/>
            <person name="Wang L."/>
            <person name="Zhang X."/>
            <person name="Pang X."/>
            <person name="Zhao Y."/>
            <person name="Zhao L."/>
            <person name="Zhang C."/>
        </authorList>
    </citation>
    <scope>NUCLEOTIDE SEQUENCE [LARGE SCALE GENOMIC DNA]</scope>
    <source>
        <strain evidence="1 2">BPB5</strain>
    </source>
</reference>
<dbReference type="Proteomes" id="UP000188159">
    <property type="component" value="Chromosome"/>
</dbReference>
<gene>
    <name evidence="1" type="ORF">DO83_10025</name>
</gene>
<evidence type="ECO:0000313" key="2">
    <source>
        <dbReference type="Proteomes" id="UP000188159"/>
    </source>
</evidence>